<keyword evidence="4" id="KW-1003">Cell membrane</keyword>
<organism evidence="10 11">
    <name type="scientific">Clostridium malenominatum</name>
    <dbReference type="NCBI Taxonomy" id="1539"/>
    <lineage>
        <taxon>Bacteria</taxon>
        <taxon>Bacillati</taxon>
        <taxon>Bacillota</taxon>
        <taxon>Clostridia</taxon>
        <taxon>Eubacteriales</taxon>
        <taxon>Clostridiaceae</taxon>
        <taxon>Clostridium</taxon>
    </lineage>
</organism>
<name>A0ABP3U947_9CLOT</name>
<evidence type="ECO:0000256" key="6">
    <source>
        <dbReference type="ARBA" id="ARBA00022989"/>
    </source>
</evidence>
<evidence type="ECO:0000256" key="8">
    <source>
        <dbReference type="RuleBase" id="RU363032"/>
    </source>
</evidence>
<evidence type="ECO:0000256" key="5">
    <source>
        <dbReference type="ARBA" id="ARBA00022692"/>
    </source>
</evidence>
<feature type="transmembrane region" description="Helical" evidence="8">
    <location>
        <begin position="63"/>
        <end position="82"/>
    </location>
</feature>
<evidence type="ECO:0000313" key="10">
    <source>
        <dbReference type="EMBL" id="GAA0727382.1"/>
    </source>
</evidence>
<keyword evidence="11" id="KW-1185">Reference proteome</keyword>
<keyword evidence="6 8" id="KW-1133">Transmembrane helix</keyword>
<dbReference type="PANTHER" id="PTHR42929">
    <property type="entry name" value="INNER MEMBRANE ABC TRANSPORTER PERMEASE PROTEIN YDCU-RELATED-RELATED"/>
    <property type="match status" value="1"/>
</dbReference>
<dbReference type="InterPro" id="IPR000515">
    <property type="entry name" value="MetI-like"/>
</dbReference>
<evidence type="ECO:0000256" key="2">
    <source>
        <dbReference type="ARBA" id="ARBA00007069"/>
    </source>
</evidence>
<evidence type="ECO:0000313" key="11">
    <source>
        <dbReference type="Proteomes" id="UP001500339"/>
    </source>
</evidence>
<evidence type="ECO:0000256" key="4">
    <source>
        <dbReference type="ARBA" id="ARBA00022475"/>
    </source>
</evidence>
<dbReference type="SUPFAM" id="SSF161098">
    <property type="entry name" value="MetI-like"/>
    <property type="match status" value="1"/>
</dbReference>
<feature type="transmembrane region" description="Helical" evidence="8">
    <location>
        <begin position="196"/>
        <end position="219"/>
    </location>
</feature>
<sequence>MKRKWMAYPYVLWMIVFTVIPLALVLYYSVIVVDSTGIHFTLKYIKRVFEPIYLSVFWRSLRLAVTSTIICLILGYPMAMILAGKNLSKKSTMVVLFIIPMWMNFLARTYAWMTLLENNGIVASLFKFFGLNAPTLLYTEKAVILGMVYNFLPFMVLPIYSILVKTDKAVLEAAEDLGAPPFTVFRRIIFPLSLPGVLSGVIMVFMPALTTFVISKLLGGGQFTLIGNLIQEQFLTTRNWGFGSALSVVLMLIMVFTMSINMKYEQENEGGGLW</sequence>
<keyword evidence="5 8" id="KW-0812">Transmembrane</keyword>
<protein>
    <submittedName>
        <fullName evidence="10">ABC transporter permease</fullName>
    </submittedName>
</protein>
<accession>A0ABP3U947</accession>
<dbReference type="Proteomes" id="UP001500339">
    <property type="component" value="Unassembled WGS sequence"/>
</dbReference>
<gene>
    <name evidence="10" type="ORF">GCM10008905_24940</name>
</gene>
<dbReference type="EMBL" id="BAAACF010000003">
    <property type="protein sequence ID" value="GAA0727382.1"/>
    <property type="molecule type" value="Genomic_DNA"/>
</dbReference>
<evidence type="ECO:0000256" key="3">
    <source>
        <dbReference type="ARBA" id="ARBA00022448"/>
    </source>
</evidence>
<evidence type="ECO:0000256" key="1">
    <source>
        <dbReference type="ARBA" id="ARBA00004651"/>
    </source>
</evidence>
<dbReference type="InterPro" id="IPR035906">
    <property type="entry name" value="MetI-like_sf"/>
</dbReference>
<dbReference type="PANTHER" id="PTHR42929:SF1">
    <property type="entry name" value="INNER MEMBRANE ABC TRANSPORTER PERMEASE PROTEIN YDCU-RELATED"/>
    <property type="match status" value="1"/>
</dbReference>
<reference evidence="11" key="1">
    <citation type="journal article" date="2019" name="Int. J. Syst. Evol. Microbiol.">
        <title>The Global Catalogue of Microorganisms (GCM) 10K type strain sequencing project: providing services to taxonomists for standard genome sequencing and annotation.</title>
        <authorList>
            <consortium name="The Broad Institute Genomics Platform"/>
            <consortium name="The Broad Institute Genome Sequencing Center for Infectious Disease"/>
            <person name="Wu L."/>
            <person name="Ma J."/>
        </authorList>
    </citation>
    <scope>NUCLEOTIDE SEQUENCE [LARGE SCALE GENOMIC DNA]</scope>
    <source>
        <strain evidence="11">JCM 1405</strain>
    </source>
</reference>
<dbReference type="PROSITE" id="PS50928">
    <property type="entry name" value="ABC_TM1"/>
    <property type="match status" value="1"/>
</dbReference>
<comment type="caution">
    <text evidence="10">The sequence shown here is derived from an EMBL/GenBank/DDBJ whole genome shotgun (WGS) entry which is preliminary data.</text>
</comment>
<dbReference type="CDD" id="cd06261">
    <property type="entry name" value="TM_PBP2"/>
    <property type="match status" value="1"/>
</dbReference>
<feature type="transmembrane region" description="Helical" evidence="8">
    <location>
        <begin position="239"/>
        <end position="260"/>
    </location>
</feature>
<dbReference type="Pfam" id="PF00528">
    <property type="entry name" value="BPD_transp_1"/>
    <property type="match status" value="1"/>
</dbReference>
<keyword evidence="7 8" id="KW-0472">Membrane</keyword>
<feature type="transmembrane region" description="Helical" evidence="8">
    <location>
        <begin position="7"/>
        <end position="30"/>
    </location>
</feature>
<feature type="transmembrane region" description="Helical" evidence="8">
    <location>
        <begin position="94"/>
        <end position="113"/>
    </location>
</feature>
<evidence type="ECO:0000259" key="9">
    <source>
        <dbReference type="PROSITE" id="PS50928"/>
    </source>
</evidence>
<evidence type="ECO:0000256" key="7">
    <source>
        <dbReference type="ARBA" id="ARBA00023136"/>
    </source>
</evidence>
<comment type="subcellular location">
    <subcellularLocation>
        <location evidence="1 8">Cell membrane</location>
        <topology evidence="1 8">Multi-pass membrane protein</topology>
    </subcellularLocation>
</comment>
<dbReference type="Gene3D" id="1.10.3720.10">
    <property type="entry name" value="MetI-like"/>
    <property type="match status" value="1"/>
</dbReference>
<feature type="domain" description="ABC transmembrane type-1" evidence="9">
    <location>
        <begin position="57"/>
        <end position="261"/>
    </location>
</feature>
<proteinExistence type="inferred from homology"/>
<comment type="similarity">
    <text evidence="2">Belongs to the binding-protein-dependent transport system permease family. CysTW subfamily.</text>
</comment>
<keyword evidence="3 8" id="KW-0813">Transport</keyword>
<dbReference type="RefSeq" id="WP_343770157.1">
    <property type="nucleotide sequence ID" value="NZ_BAAACF010000003.1"/>
</dbReference>
<feature type="transmembrane region" description="Helical" evidence="8">
    <location>
        <begin position="142"/>
        <end position="163"/>
    </location>
</feature>